<dbReference type="SUPFAM" id="SSF50447">
    <property type="entry name" value="Translation proteins"/>
    <property type="match status" value="1"/>
</dbReference>
<feature type="compositionally biased region" description="Polar residues" evidence="10">
    <location>
        <begin position="36"/>
        <end position="51"/>
    </location>
</feature>
<feature type="region of interest" description="Disordered" evidence="10">
    <location>
        <begin position="417"/>
        <end position="467"/>
    </location>
</feature>
<evidence type="ECO:0000256" key="5">
    <source>
        <dbReference type="ARBA" id="ARBA00022552"/>
    </source>
</evidence>
<dbReference type="Gene3D" id="2.40.10.230">
    <property type="entry name" value="Probable tRNA pseudouridine synthase domain"/>
    <property type="match status" value="1"/>
</dbReference>
<dbReference type="PANTHER" id="PTHR31633:SF1">
    <property type="entry name" value="H_ACA RIBONUCLEOPROTEIN COMPLEX NON-CORE SUBUNIT NAF1"/>
    <property type="match status" value="1"/>
</dbReference>
<reference evidence="11" key="2">
    <citation type="submission" date="2021-08" db="EMBL/GenBank/DDBJ databases">
        <authorList>
            <person name="Gostincar C."/>
            <person name="Sun X."/>
            <person name="Song Z."/>
            <person name="Gunde-Cimerman N."/>
        </authorList>
    </citation>
    <scope>NUCLEOTIDE SEQUENCE</scope>
    <source>
        <strain evidence="11">EXF-9911</strain>
    </source>
</reference>
<evidence type="ECO:0000256" key="6">
    <source>
        <dbReference type="ARBA" id="ARBA00022553"/>
    </source>
</evidence>
<evidence type="ECO:0000256" key="7">
    <source>
        <dbReference type="ARBA" id="ARBA00022884"/>
    </source>
</evidence>
<dbReference type="GO" id="GO:0000493">
    <property type="term" value="P:box H/ACA snoRNP assembly"/>
    <property type="evidence" value="ECO:0007669"/>
    <property type="project" value="InterPro"/>
</dbReference>
<evidence type="ECO:0000256" key="9">
    <source>
        <dbReference type="ARBA" id="ARBA00076743"/>
    </source>
</evidence>
<comment type="similarity">
    <text evidence="2">Belongs to the NAF1 family.</text>
</comment>
<feature type="compositionally biased region" description="Low complexity" evidence="10">
    <location>
        <begin position="205"/>
        <end position="217"/>
    </location>
</feature>
<reference evidence="11" key="1">
    <citation type="journal article" date="2021" name="J Fungi (Basel)">
        <title>Virulence traits and population genomics of the black yeast Aureobasidium melanogenum.</title>
        <authorList>
            <person name="Cernosa A."/>
            <person name="Sun X."/>
            <person name="Gostincar C."/>
            <person name="Fang C."/>
            <person name="Gunde-Cimerman N."/>
            <person name="Song Z."/>
        </authorList>
    </citation>
    <scope>NUCLEOTIDE SEQUENCE</scope>
    <source>
        <strain evidence="11">EXF-9911</strain>
    </source>
</reference>
<keyword evidence="5" id="KW-0698">rRNA processing</keyword>
<accession>A0A9P8EB58</accession>
<evidence type="ECO:0000256" key="3">
    <source>
        <dbReference type="ARBA" id="ARBA00021438"/>
    </source>
</evidence>
<dbReference type="InterPro" id="IPR038664">
    <property type="entry name" value="Gar1/Naf1_Cbf5-bd_sf"/>
</dbReference>
<feature type="compositionally biased region" description="Acidic residues" evidence="10">
    <location>
        <begin position="223"/>
        <end position="248"/>
    </location>
</feature>
<feature type="compositionally biased region" description="Low complexity" evidence="10">
    <location>
        <begin position="659"/>
        <end position="683"/>
    </location>
</feature>
<feature type="compositionally biased region" description="Low complexity" evidence="10">
    <location>
        <begin position="565"/>
        <end position="598"/>
    </location>
</feature>
<feature type="compositionally biased region" description="Polar residues" evidence="10">
    <location>
        <begin position="531"/>
        <end position="551"/>
    </location>
</feature>
<evidence type="ECO:0000256" key="2">
    <source>
        <dbReference type="ARBA" id="ARBA00009801"/>
    </source>
</evidence>
<keyword evidence="7" id="KW-0694">RNA-binding</keyword>
<proteinExistence type="inferred from homology"/>
<dbReference type="Proteomes" id="UP000779574">
    <property type="component" value="Unassembled WGS sequence"/>
</dbReference>
<comment type="caution">
    <text evidence="11">The sequence shown here is derived from an EMBL/GenBank/DDBJ whole genome shotgun (WGS) entry which is preliminary data.</text>
</comment>
<feature type="compositionally biased region" description="Acidic residues" evidence="10">
    <location>
        <begin position="417"/>
        <end position="426"/>
    </location>
</feature>
<evidence type="ECO:0000313" key="11">
    <source>
        <dbReference type="EMBL" id="KAG9684447.1"/>
    </source>
</evidence>
<dbReference type="FunFam" id="2.40.10.230:FF:000002">
    <property type="entry name" value="H/ACA ribonucleoprotein complex non-core subunit NAF1"/>
    <property type="match status" value="1"/>
</dbReference>
<feature type="compositionally biased region" description="Polar residues" evidence="10">
    <location>
        <begin position="162"/>
        <end position="197"/>
    </location>
</feature>
<organism evidence="11 12">
    <name type="scientific">Aureobasidium melanogenum</name>
    <name type="common">Aureobasidium pullulans var. melanogenum</name>
    <dbReference type="NCBI Taxonomy" id="46634"/>
    <lineage>
        <taxon>Eukaryota</taxon>
        <taxon>Fungi</taxon>
        <taxon>Dikarya</taxon>
        <taxon>Ascomycota</taxon>
        <taxon>Pezizomycotina</taxon>
        <taxon>Dothideomycetes</taxon>
        <taxon>Dothideomycetidae</taxon>
        <taxon>Dothideales</taxon>
        <taxon>Saccotheciaceae</taxon>
        <taxon>Aureobasidium</taxon>
    </lineage>
</organism>
<keyword evidence="4" id="KW-0690">Ribosome biogenesis</keyword>
<feature type="compositionally biased region" description="Low complexity" evidence="10">
    <location>
        <begin position="623"/>
        <end position="647"/>
    </location>
</feature>
<gene>
    <name evidence="11" type="ORF">KCU76_g12417</name>
</gene>
<feature type="region of interest" description="Disordered" evidence="10">
    <location>
        <begin position="1"/>
        <end position="129"/>
    </location>
</feature>
<dbReference type="GO" id="GO:0005634">
    <property type="term" value="C:nucleus"/>
    <property type="evidence" value="ECO:0007669"/>
    <property type="project" value="UniProtKB-SubCell"/>
</dbReference>
<evidence type="ECO:0000256" key="1">
    <source>
        <dbReference type="ARBA" id="ARBA00004123"/>
    </source>
</evidence>
<dbReference type="PANTHER" id="PTHR31633">
    <property type="entry name" value="H/ACA RIBONUCLEOPROTEIN COMPLEX NON-CORE SUBUNIT NAF1"/>
    <property type="match status" value="1"/>
</dbReference>
<evidence type="ECO:0000313" key="12">
    <source>
        <dbReference type="Proteomes" id="UP000779574"/>
    </source>
</evidence>
<evidence type="ECO:0000256" key="8">
    <source>
        <dbReference type="ARBA" id="ARBA00023242"/>
    </source>
</evidence>
<feature type="compositionally biased region" description="Low complexity" evidence="10">
    <location>
        <begin position="15"/>
        <end position="26"/>
    </location>
</feature>
<keyword evidence="8" id="KW-0539">Nucleus</keyword>
<sequence length="707" mass="76068">MFETSPRPNKRARLSPSPTMSTSVPVDDMDDIYGTPSANNTPALDTAQATSYVGAKQLPSTHSPAAGIPGLGSFSSAALPSQSQSKPESVSATAQPEIAKVEGDITQPTVPEEQSEDLATEQPPTAVTPAEAAIKIDAASAPAQIIRADATSALFDALSNNDELNKNLPTHPTNESEVTSSSTPAAESANASTSTKQPVDPEFLEAAAAQKGAEGAEWQYDTSDAESSDDSTSSDDSSSDEDSDEEGYEMLDPATAARMLMEEGGIDDEDGGSKAAGGAQLRTKNEVPEEVIPKPDVTVTPDMKITPLGTVQHVVDTLILIKAFTSGEYQVLESGSVLCLENREVIGAVQDTIGKVEEPLYSVAFTKPSDISDLNIAADTKIFYVDSHSTYVFTQPLKNMKGTDASNLHDEEVADEEMEFSDDEAEAAYKRAKKEAKKGARAARDQPNQPPAPKPYTGGAMNYDDEPEAEDMYTPLARPDNLQDMMANGMPPARRQFADRGGRGRGRGRGNDRGRGDRGRGGRGGGRSGFDSANQRKGPSNSYPDSHNNGSPAYAQQLPQKPAVPQQIQQMPQMQQMWNQAQPQMGAQFAFPQFNQQQFPPPPPPQTQSPFPNMQFAWPPNPQFFNQGQQQQQQQSYNQGQQQQSYQFPGAPAGAFVNPAFFQQQQMQQPQQQQQQAPAASAQTGGPSPEAIQAAADLWRRLQQQQQ</sequence>
<feature type="compositionally biased region" description="Polar residues" evidence="10">
    <location>
        <begin position="73"/>
        <end position="94"/>
    </location>
</feature>
<dbReference type="GO" id="GO:0003723">
    <property type="term" value="F:RNA binding"/>
    <property type="evidence" value="ECO:0007669"/>
    <property type="project" value="UniProtKB-KW"/>
</dbReference>
<feature type="non-terminal residue" evidence="11">
    <location>
        <position position="707"/>
    </location>
</feature>
<comment type="subcellular location">
    <subcellularLocation>
        <location evidence="1">Nucleus</location>
    </subcellularLocation>
</comment>
<dbReference type="EMBL" id="JAHFXF010000638">
    <property type="protein sequence ID" value="KAG9684447.1"/>
    <property type="molecule type" value="Genomic_DNA"/>
</dbReference>
<evidence type="ECO:0000256" key="10">
    <source>
        <dbReference type="SAM" id="MobiDB-lite"/>
    </source>
</evidence>
<dbReference type="InterPro" id="IPR007504">
    <property type="entry name" value="H/ACA_rnp_Gar1/Naf1"/>
</dbReference>
<dbReference type="InterPro" id="IPR040309">
    <property type="entry name" value="Naf1"/>
</dbReference>
<dbReference type="GO" id="GO:0006364">
    <property type="term" value="P:rRNA processing"/>
    <property type="evidence" value="ECO:0007669"/>
    <property type="project" value="UniProtKB-KW"/>
</dbReference>
<dbReference type="AlphaFoldDB" id="A0A9P8EB58"/>
<feature type="region of interest" description="Disordered" evidence="10">
    <location>
        <begin position="481"/>
        <end position="707"/>
    </location>
</feature>
<protein>
    <recommendedName>
        <fullName evidence="3">H/ACA ribonucleoprotein complex non-core subunit NAF1</fullName>
    </recommendedName>
    <alternativeName>
        <fullName evidence="9">Nuclear assembly factor 1</fullName>
    </alternativeName>
</protein>
<dbReference type="GO" id="GO:0001522">
    <property type="term" value="P:pseudouridine synthesis"/>
    <property type="evidence" value="ECO:0007669"/>
    <property type="project" value="InterPro"/>
</dbReference>
<feature type="compositionally biased region" description="Basic and acidic residues" evidence="10">
    <location>
        <begin position="509"/>
        <end position="520"/>
    </location>
</feature>
<dbReference type="Pfam" id="PF04410">
    <property type="entry name" value="Gar1"/>
    <property type="match status" value="1"/>
</dbReference>
<dbReference type="OrthoDB" id="21550at2759"/>
<name>A0A9P8EB58_AURME</name>
<keyword evidence="6" id="KW-0597">Phosphoprotein</keyword>
<dbReference type="InterPro" id="IPR009000">
    <property type="entry name" value="Transl_B-barrel_sf"/>
</dbReference>
<dbReference type="GO" id="GO:0005732">
    <property type="term" value="C:sno(s)RNA-containing ribonucleoprotein complex"/>
    <property type="evidence" value="ECO:0007669"/>
    <property type="project" value="InterPro"/>
</dbReference>
<feature type="region of interest" description="Disordered" evidence="10">
    <location>
        <begin position="162"/>
        <end position="248"/>
    </location>
</feature>
<evidence type="ECO:0000256" key="4">
    <source>
        <dbReference type="ARBA" id="ARBA00022517"/>
    </source>
</evidence>
<feature type="compositionally biased region" description="Basic residues" evidence="10">
    <location>
        <begin position="430"/>
        <end position="441"/>
    </location>
</feature>
<feature type="region of interest" description="Disordered" evidence="10">
    <location>
        <begin position="264"/>
        <end position="286"/>
    </location>
</feature>